<feature type="compositionally biased region" description="Low complexity" evidence="2">
    <location>
        <begin position="107"/>
        <end position="118"/>
    </location>
</feature>
<dbReference type="AlphaFoldDB" id="A0A9Q0RLG9"/>
<evidence type="ECO:0000313" key="4">
    <source>
        <dbReference type="Proteomes" id="UP001142055"/>
    </source>
</evidence>
<feature type="compositionally biased region" description="Polar residues" evidence="2">
    <location>
        <begin position="119"/>
        <end position="130"/>
    </location>
</feature>
<name>A0A9Q0RLG9_BLOTA</name>
<gene>
    <name evidence="3" type="ORF">RDWZM_004518</name>
</gene>
<protein>
    <submittedName>
        <fullName evidence="3">Uncharacterized protein</fullName>
    </submittedName>
</protein>
<comment type="caution">
    <text evidence="3">The sequence shown here is derived from an EMBL/GenBank/DDBJ whole genome shotgun (WGS) entry which is preliminary data.</text>
</comment>
<keyword evidence="1" id="KW-0175">Coiled coil</keyword>
<feature type="region of interest" description="Disordered" evidence="2">
    <location>
        <begin position="106"/>
        <end position="182"/>
    </location>
</feature>
<dbReference type="Proteomes" id="UP001142055">
    <property type="component" value="Chromosome 2"/>
</dbReference>
<accession>A0A9Q0RLG9</accession>
<proteinExistence type="predicted"/>
<feature type="compositionally biased region" description="Low complexity" evidence="2">
    <location>
        <begin position="1"/>
        <end position="24"/>
    </location>
</feature>
<feature type="compositionally biased region" description="Low complexity" evidence="2">
    <location>
        <begin position="136"/>
        <end position="147"/>
    </location>
</feature>
<feature type="compositionally biased region" description="Basic residues" evidence="2">
    <location>
        <begin position="152"/>
        <end position="161"/>
    </location>
</feature>
<feature type="region of interest" description="Disordered" evidence="2">
    <location>
        <begin position="406"/>
        <end position="425"/>
    </location>
</feature>
<feature type="coiled-coil region" evidence="1">
    <location>
        <begin position="468"/>
        <end position="495"/>
    </location>
</feature>
<feature type="region of interest" description="Disordered" evidence="2">
    <location>
        <begin position="313"/>
        <end position="334"/>
    </location>
</feature>
<organism evidence="3 4">
    <name type="scientific">Blomia tropicalis</name>
    <name type="common">Mite</name>
    <dbReference type="NCBI Taxonomy" id="40697"/>
    <lineage>
        <taxon>Eukaryota</taxon>
        <taxon>Metazoa</taxon>
        <taxon>Ecdysozoa</taxon>
        <taxon>Arthropoda</taxon>
        <taxon>Chelicerata</taxon>
        <taxon>Arachnida</taxon>
        <taxon>Acari</taxon>
        <taxon>Acariformes</taxon>
        <taxon>Sarcoptiformes</taxon>
        <taxon>Astigmata</taxon>
        <taxon>Glycyphagoidea</taxon>
        <taxon>Echimyopodidae</taxon>
        <taxon>Blomia</taxon>
    </lineage>
</organism>
<feature type="compositionally biased region" description="Low complexity" evidence="2">
    <location>
        <begin position="415"/>
        <end position="425"/>
    </location>
</feature>
<feature type="region of interest" description="Disordered" evidence="2">
    <location>
        <begin position="65"/>
        <end position="90"/>
    </location>
</feature>
<sequence>MISGTDVSTGTTTTSSSIGSSSTDQRIVYGKKPAPNNGTIGASTIIGNRIRKNNGNDTKLTLYSQESIDSPNEPLKRQQPNLVLQRSNGSSSSEKFVDLVQCAATKSSTNRPLSSPSSKNLSIHSGTLPLNGNKGRSGSLTSTSSSRYHTTANHHHLKNNNKLRSNSLATGHGSTEQVYSDSECVQQRSMMYRIASRTPYPMGTMMAPLLPPTCSSNSSSQNALYQSVRTKDGALMDASSSINGSDQSIYSNTIEVYNNNNGRSKPGLMSNNLNQPYYGRNAYTDTESIDSFQLGSSNCELQHANYQNFFPPPPPPQTASNHQTMPTHHHHQSKPGDLIYEYETLNRGIRETMSASPTMLMANSVNNGQLNRSGSLRSRTTTTINHNGQFEAPDGCPRPPIPIHHHNHKNGSQMSTTNVNTSTTTTVSTNSAMMMKQLDEQQLQQQQQSGSSLSLLSNVSCSMFTTPEEKYIHEIRKLRRELDQANEKIFTLTSQLTANVR</sequence>
<evidence type="ECO:0000256" key="2">
    <source>
        <dbReference type="SAM" id="MobiDB-lite"/>
    </source>
</evidence>
<evidence type="ECO:0000313" key="3">
    <source>
        <dbReference type="EMBL" id="KAJ6218706.1"/>
    </source>
</evidence>
<feature type="region of interest" description="Disordered" evidence="2">
    <location>
        <begin position="1"/>
        <end position="40"/>
    </location>
</feature>
<feature type="compositionally biased region" description="Polar residues" evidence="2">
    <location>
        <begin position="172"/>
        <end position="182"/>
    </location>
</feature>
<feature type="compositionally biased region" description="Polar residues" evidence="2">
    <location>
        <begin position="78"/>
        <end position="90"/>
    </location>
</feature>
<reference evidence="3" key="1">
    <citation type="submission" date="2022-12" db="EMBL/GenBank/DDBJ databases">
        <title>Genome assemblies of Blomia tropicalis.</title>
        <authorList>
            <person name="Cui Y."/>
        </authorList>
    </citation>
    <scope>NUCLEOTIDE SEQUENCE</scope>
    <source>
        <tissue evidence="3">Adult mites</tissue>
    </source>
</reference>
<evidence type="ECO:0000256" key="1">
    <source>
        <dbReference type="SAM" id="Coils"/>
    </source>
</evidence>
<keyword evidence="4" id="KW-1185">Reference proteome</keyword>
<dbReference type="EMBL" id="JAPWDV010000002">
    <property type="protein sequence ID" value="KAJ6218706.1"/>
    <property type="molecule type" value="Genomic_DNA"/>
</dbReference>